<comment type="caution">
    <text evidence="1">The sequence shown here is derived from an EMBL/GenBank/DDBJ whole genome shotgun (WGS) entry which is preliminary data.</text>
</comment>
<name>X0YI04_9ZZZZ</name>
<accession>X0YI04</accession>
<sequence length="130" mass="15013">MLKAACEGILSAYTNPQFLHRTDIMSVISFLKKIGFTDVIPYTELFIHFADELPTQYWLGSGLDLSKILFFVDSNTRYIGKKLNGVEIKSPSDIREEEVPILISTYAYQQEIAYQIKKVLKLRNEIIKIY</sequence>
<protein>
    <submittedName>
        <fullName evidence="1">Uncharacterized protein</fullName>
    </submittedName>
</protein>
<proteinExistence type="predicted"/>
<reference evidence="1" key="1">
    <citation type="journal article" date="2014" name="Front. Microbiol.">
        <title>High frequency of phylogenetically diverse reductive dehalogenase-homologous genes in deep subseafloor sedimentary metagenomes.</title>
        <authorList>
            <person name="Kawai M."/>
            <person name="Futagami T."/>
            <person name="Toyoda A."/>
            <person name="Takaki Y."/>
            <person name="Nishi S."/>
            <person name="Hori S."/>
            <person name="Arai W."/>
            <person name="Tsubouchi T."/>
            <person name="Morono Y."/>
            <person name="Uchiyama I."/>
            <person name="Ito T."/>
            <person name="Fujiyama A."/>
            <person name="Inagaki F."/>
            <person name="Takami H."/>
        </authorList>
    </citation>
    <scope>NUCLEOTIDE SEQUENCE</scope>
    <source>
        <strain evidence="1">Expedition CK06-06</strain>
    </source>
</reference>
<evidence type="ECO:0000313" key="1">
    <source>
        <dbReference type="EMBL" id="GAG55674.1"/>
    </source>
</evidence>
<gene>
    <name evidence="1" type="ORF">S01H4_16591</name>
</gene>
<dbReference type="AlphaFoldDB" id="X0YI04"/>
<organism evidence="1">
    <name type="scientific">marine sediment metagenome</name>
    <dbReference type="NCBI Taxonomy" id="412755"/>
    <lineage>
        <taxon>unclassified sequences</taxon>
        <taxon>metagenomes</taxon>
        <taxon>ecological metagenomes</taxon>
    </lineage>
</organism>
<dbReference type="EMBL" id="BART01007280">
    <property type="protein sequence ID" value="GAG55674.1"/>
    <property type="molecule type" value="Genomic_DNA"/>
</dbReference>